<evidence type="ECO:0000256" key="1">
    <source>
        <dbReference type="SAM" id="Coils"/>
    </source>
</evidence>
<feature type="coiled-coil region" evidence="1">
    <location>
        <begin position="58"/>
        <end position="120"/>
    </location>
</feature>
<keyword evidence="3" id="KW-1185">Reference proteome</keyword>
<organism evidence="2 3">
    <name type="scientific">Protea cynaroides</name>
    <dbReference type="NCBI Taxonomy" id="273540"/>
    <lineage>
        <taxon>Eukaryota</taxon>
        <taxon>Viridiplantae</taxon>
        <taxon>Streptophyta</taxon>
        <taxon>Embryophyta</taxon>
        <taxon>Tracheophyta</taxon>
        <taxon>Spermatophyta</taxon>
        <taxon>Magnoliopsida</taxon>
        <taxon>Proteales</taxon>
        <taxon>Proteaceae</taxon>
        <taxon>Protea</taxon>
    </lineage>
</organism>
<dbReference type="AlphaFoldDB" id="A0A9Q0K2U4"/>
<comment type="caution">
    <text evidence="2">The sequence shown here is derived from an EMBL/GenBank/DDBJ whole genome shotgun (WGS) entry which is preliminary data.</text>
</comment>
<proteinExistence type="predicted"/>
<evidence type="ECO:0000313" key="3">
    <source>
        <dbReference type="Proteomes" id="UP001141806"/>
    </source>
</evidence>
<name>A0A9Q0K2U4_9MAGN</name>
<dbReference type="EMBL" id="JAMYWD010000009">
    <property type="protein sequence ID" value="KAJ4959870.1"/>
    <property type="molecule type" value="Genomic_DNA"/>
</dbReference>
<reference evidence="2" key="1">
    <citation type="journal article" date="2023" name="Plant J.">
        <title>The genome of the king protea, Protea cynaroides.</title>
        <authorList>
            <person name="Chang J."/>
            <person name="Duong T.A."/>
            <person name="Schoeman C."/>
            <person name="Ma X."/>
            <person name="Roodt D."/>
            <person name="Barker N."/>
            <person name="Li Z."/>
            <person name="Van de Peer Y."/>
            <person name="Mizrachi E."/>
        </authorList>
    </citation>
    <scope>NUCLEOTIDE SEQUENCE</scope>
    <source>
        <tissue evidence="2">Young leaves</tissue>
    </source>
</reference>
<dbReference type="Proteomes" id="UP001141806">
    <property type="component" value="Unassembled WGS sequence"/>
</dbReference>
<sequence length="201" mass="23185">MTPLSSPSRTKGRELLKNGPLVDLGIRLPKDKKFLWELPSKEIKKRNDKAILNLIDGLKVLDDREVDLERRLADSEKTQDKTMRVHMSYSKKNKALTKVLQEVKERAAKDQFEVTQLRSELVAKRKRAEEKQPRLSADLDAKKRRSDDAISANLCLETNIIILSGTKLEMTLWEYHHWANVAEAKLKTSTWKLQELEATIP</sequence>
<keyword evidence="1" id="KW-0175">Coiled coil</keyword>
<accession>A0A9Q0K2U4</accession>
<evidence type="ECO:0000313" key="2">
    <source>
        <dbReference type="EMBL" id="KAJ4959870.1"/>
    </source>
</evidence>
<gene>
    <name evidence="2" type="ORF">NE237_019780</name>
</gene>
<protein>
    <submittedName>
        <fullName evidence="2">Uncharacterized protein</fullName>
    </submittedName>
</protein>